<name>A0A2M7H3M2_9BACT</name>
<feature type="binding site" evidence="7">
    <location>
        <position position="353"/>
    </location>
    <ligand>
        <name>Mn(2+)</name>
        <dbReference type="ChEBI" id="CHEBI:29035"/>
        <label>1</label>
    </ligand>
</feature>
<evidence type="ECO:0000256" key="5">
    <source>
        <dbReference type="ARBA" id="ARBA00022670"/>
    </source>
</evidence>
<evidence type="ECO:0000256" key="2">
    <source>
        <dbReference type="ARBA" id="ARBA00000967"/>
    </source>
</evidence>
<dbReference type="EC" id="3.4.11.1" evidence="7"/>
<keyword evidence="7" id="KW-0479">Metal-binding</keyword>
<dbReference type="PRINTS" id="PR00481">
    <property type="entry name" value="LAMNOPPTDASE"/>
</dbReference>
<dbReference type="GO" id="GO:0070006">
    <property type="term" value="F:metalloaminopeptidase activity"/>
    <property type="evidence" value="ECO:0007669"/>
    <property type="project" value="InterPro"/>
</dbReference>
<feature type="binding site" evidence="7">
    <location>
        <position position="355"/>
    </location>
    <ligand>
        <name>Mn(2+)</name>
        <dbReference type="ChEBI" id="CHEBI:29035"/>
        <label>1</label>
    </ligand>
</feature>
<keyword evidence="7" id="KW-0963">Cytoplasm</keyword>
<proteinExistence type="inferred from homology"/>
<dbReference type="Proteomes" id="UP000230292">
    <property type="component" value="Unassembled WGS sequence"/>
</dbReference>
<dbReference type="InterPro" id="IPR000819">
    <property type="entry name" value="Peptidase_M17_C"/>
</dbReference>
<dbReference type="PROSITE" id="PS00631">
    <property type="entry name" value="CYTOSOL_AP"/>
    <property type="match status" value="1"/>
</dbReference>
<dbReference type="Gene3D" id="3.40.220.10">
    <property type="entry name" value="Leucine Aminopeptidase, subunit E, domain 1"/>
    <property type="match status" value="1"/>
</dbReference>
<evidence type="ECO:0000313" key="9">
    <source>
        <dbReference type="EMBL" id="PIW36821.1"/>
    </source>
</evidence>
<feature type="active site" evidence="7">
    <location>
        <position position="283"/>
    </location>
</feature>
<dbReference type="PANTHER" id="PTHR11963:SF23">
    <property type="entry name" value="CYTOSOL AMINOPEPTIDASE"/>
    <property type="match status" value="1"/>
</dbReference>
<comment type="similarity">
    <text evidence="3 7">Belongs to the peptidase M17 family.</text>
</comment>
<reference evidence="9 10" key="1">
    <citation type="submission" date="2017-09" db="EMBL/GenBank/DDBJ databases">
        <title>Depth-based differentiation of microbial function through sediment-hosted aquifers and enrichment of novel symbionts in the deep terrestrial subsurface.</title>
        <authorList>
            <person name="Probst A.J."/>
            <person name="Ladd B."/>
            <person name="Jarett J.K."/>
            <person name="Geller-Mcgrath D.E."/>
            <person name="Sieber C.M."/>
            <person name="Emerson J.B."/>
            <person name="Anantharaman K."/>
            <person name="Thomas B.C."/>
            <person name="Malmstrom R."/>
            <person name="Stieglmeier M."/>
            <person name="Klingl A."/>
            <person name="Woyke T."/>
            <person name="Ryan C.M."/>
            <person name="Banfield J.F."/>
        </authorList>
    </citation>
    <scope>NUCLEOTIDE SEQUENCE [LARGE SCALE GENOMIC DNA]</scope>
    <source>
        <strain evidence="9">CG15_BIG_FIL_POST_REV_8_21_14_020_45_12</strain>
    </source>
</reference>
<dbReference type="GO" id="GO:0006508">
    <property type="term" value="P:proteolysis"/>
    <property type="evidence" value="ECO:0007669"/>
    <property type="project" value="UniProtKB-KW"/>
</dbReference>
<gene>
    <name evidence="7" type="primary">pepA</name>
    <name evidence="9" type="ORF">COW24_03420</name>
</gene>
<keyword evidence="7" id="KW-0464">Manganese</keyword>
<dbReference type="GO" id="GO:0030145">
    <property type="term" value="F:manganese ion binding"/>
    <property type="evidence" value="ECO:0007669"/>
    <property type="project" value="UniProtKB-UniRule"/>
</dbReference>
<evidence type="ECO:0000313" key="10">
    <source>
        <dbReference type="Proteomes" id="UP000230292"/>
    </source>
</evidence>
<dbReference type="InterPro" id="IPR023042">
    <property type="entry name" value="Peptidase_M17_leu_NH2_pept"/>
</dbReference>
<dbReference type="PANTHER" id="PTHR11963">
    <property type="entry name" value="LEUCINE AMINOPEPTIDASE-RELATED"/>
    <property type="match status" value="1"/>
</dbReference>
<dbReference type="NCBIfam" id="NF002083">
    <property type="entry name" value="PRK00913.3-5"/>
    <property type="match status" value="1"/>
</dbReference>
<evidence type="ECO:0000256" key="1">
    <source>
        <dbReference type="ARBA" id="ARBA00000135"/>
    </source>
</evidence>
<feature type="binding site" evidence="7">
    <location>
        <position position="276"/>
    </location>
    <ligand>
        <name>Mn(2+)</name>
        <dbReference type="ChEBI" id="CHEBI:29035"/>
        <label>1</label>
    </ligand>
</feature>
<feature type="binding site" evidence="7">
    <location>
        <position position="294"/>
    </location>
    <ligand>
        <name>Mn(2+)</name>
        <dbReference type="ChEBI" id="CHEBI:29035"/>
        <label>2</label>
    </ligand>
</feature>
<dbReference type="NCBIfam" id="NF002074">
    <property type="entry name" value="PRK00913.1-4"/>
    <property type="match status" value="1"/>
</dbReference>
<accession>A0A2M7H3M2</accession>
<feature type="binding site" evidence="7">
    <location>
        <position position="355"/>
    </location>
    <ligand>
        <name>Mn(2+)</name>
        <dbReference type="ChEBI" id="CHEBI:29035"/>
        <label>2</label>
    </ligand>
</feature>
<comment type="caution">
    <text evidence="9">The sequence shown here is derived from an EMBL/GenBank/DDBJ whole genome shotgun (WGS) entry which is preliminary data.</text>
</comment>
<evidence type="ECO:0000256" key="7">
    <source>
        <dbReference type="HAMAP-Rule" id="MF_00181"/>
    </source>
</evidence>
<protein>
    <recommendedName>
        <fullName evidence="7">Probable cytosol aminopeptidase</fullName>
        <ecNumber evidence="7">3.4.11.1</ecNumber>
    </recommendedName>
    <alternativeName>
        <fullName evidence="7">Leucine aminopeptidase</fullName>
        <shortName evidence="7">LAP</shortName>
        <ecNumber evidence="7">3.4.11.10</ecNumber>
    </alternativeName>
    <alternativeName>
        <fullName evidence="7">Leucyl aminopeptidase</fullName>
    </alternativeName>
</protein>
<dbReference type="EC" id="3.4.11.10" evidence="7"/>
<dbReference type="Gene3D" id="3.40.630.10">
    <property type="entry name" value="Zn peptidases"/>
    <property type="match status" value="1"/>
</dbReference>
<feature type="binding site" evidence="7">
    <location>
        <position position="271"/>
    </location>
    <ligand>
        <name>Mn(2+)</name>
        <dbReference type="ChEBI" id="CHEBI:29035"/>
        <label>2</label>
    </ligand>
</feature>
<keyword evidence="4 7" id="KW-0031">Aminopeptidase</keyword>
<dbReference type="NCBIfam" id="NF002073">
    <property type="entry name" value="PRK00913.1-2"/>
    <property type="match status" value="1"/>
</dbReference>
<dbReference type="CDD" id="cd00433">
    <property type="entry name" value="Peptidase_M17"/>
    <property type="match status" value="1"/>
</dbReference>
<comment type="subcellular location">
    <subcellularLocation>
        <location evidence="7">Cytoplasm</location>
    </subcellularLocation>
</comment>
<comment type="cofactor">
    <cofactor evidence="7">
        <name>Mn(2+)</name>
        <dbReference type="ChEBI" id="CHEBI:29035"/>
    </cofactor>
    <text evidence="7">Binds 2 manganese ions per subunit.</text>
</comment>
<evidence type="ECO:0000256" key="6">
    <source>
        <dbReference type="ARBA" id="ARBA00022801"/>
    </source>
</evidence>
<comment type="function">
    <text evidence="7">Presumably involved in the processing and regular turnover of intracellular proteins. Catalyzes the removal of unsubstituted N-terminal amino acids from various peptides.</text>
</comment>
<evidence type="ECO:0000256" key="3">
    <source>
        <dbReference type="ARBA" id="ARBA00009528"/>
    </source>
</evidence>
<feature type="active site" evidence="7">
    <location>
        <position position="357"/>
    </location>
</feature>
<dbReference type="SUPFAM" id="SSF52949">
    <property type="entry name" value="Macro domain-like"/>
    <property type="match status" value="1"/>
</dbReference>
<dbReference type="Pfam" id="PF02789">
    <property type="entry name" value="Peptidase_M17_N"/>
    <property type="match status" value="1"/>
</dbReference>
<comment type="catalytic activity">
    <reaction evidence="2 7">
        <text>Release of an N-terminal amino acid, preferentially leucine, but not glutamic or aspartic acids.</text>
        <dbReference type="EC" id="3.4.11.10"/>
    </reaction>
</comment>
<evidence type="ECO:0000256" key="4">
    <source>
        <dbReference type="ARBA" id="ARBA00022438"/>
    </source>
</evidence>
<keyword evidence="5 7" id="KW-0645">Protease</keyword>
<organism evidence="9 10">
    <name type="scientific">Candidatus Kerfeldbacteria bacterium CG15_BIG_FIL_POST_REV_8_21_14_020_45_12</name>
    <dbReference type="NCBI Taxonomy" id="2014247"/>
    <lineage>
        <taxon>Bacteria</taxon>
        <taxon>Candidatus Kerfeldiibacteriota</taxon>
    </lineage>
</organism>
<feature type="binding site" evidence="7">
    <location>
        <position position="276"/>
    </location>
    <ligand>
        <name>Mn(2+)</name>
        <dbReference type="ChEBI" id="CHEBI:29035"/>
        <label>2</label>
    </ligand>
</feature>
<evidence type="ECO:0000259" key="8">
    <source>
        <dbReference type="PROSITE" id="PS00631"/>
    </source>
</evidence>
<feature type="domain" description="Cytosol aminopeptidase" evidence="8">
    <location>
        <begin position="351"/>
        <end position="358"/>
    </location>
</feature>
<dbReference type="InterPro" id="IPR008283">
    <property type="entry name" value="Peptidase_M17_N"/>
</dbReference>
<keyword evidence="6 7" id="KW-0378">Hydrolase</keyword>
<dbReference type="HAMAP" id="MF_00181">
    <property type="entry name" value="Cytosol_peptidase_M17"/>
    <property type="match status" value="1"/>
</dbReference>
<dbReference type="InterPro" id="IPR043472">
    <property type="entry name" value="Macro_dom-like"/>
</dbReference>
<dbReference type="EMBL" id="PFGC01000039">
    <property type="protein sequence ID" value="PIW36821.1"/>
    <property type="molecule type" value="Genomic_DNA"/>
</dbReference>
<dbReference type="AlphaFoldDB" id="A0A2M7H3M2"/>
<sequence>MKIFAKKGQVGEESADVVCVVHFAQQKQLSGPSKQIDKAMGGYLQTVIDEEGFKGRADQTLLVHTHGQVPGKRVLIIGGGDKKTFTLEQFRRMAGSVVRAAKAVQADSLTISFEGLTSTKITSELLGQALSEGVSLASYQFTKYKGKEESDKKDKASLKEVIVLAADAGQLKQVQKGIDRGVIYAEGAMFVRDLVNEPAVVVKPKYLAERAVEVGKITGVNVKVYREVDLIKLKMGSFLSVAAGSDEEPYMVHLSYKPKKKNVKKIVFCGKGITFDSGGLSIKPAQYMETMKMDMAGAAAVLGMFTQIAKIKPDVEVHGVMLLTENMPSGKATRPGDVVTAYNGTTIEVTNTDAEGRLILADGLSWAEKEIKPDYMVDLATLTGAAIVALGQECAAYMGTDEKLLAQVRGAADVVGEPLWELPLIQEYVPLMKSEVADFTNSARTPWAGTILGGLFLQQFVEKTPWVHIDIAGPAFVEHQILSYVPKGGSGFGVRTLLELVSNLR</sequence>
<dbReference type="InterPro" id="IPR011356">
    <property type="entry name" value="Leucine_aapep/pepB"/>
</dbReference>
<comment type="catalytic activity">
    <reaction evidence="1 7">
        <text>Release of an N-terminal amino acid, Xaa-|-Yaa-, in which Xaa is preferably Leu, but may be other amino acids including Pro although not Arg or Lys, and Yaa may be Pro. Amino acid amides and methyl esters are also readily hydrolyzed, but rates on arylamides are exceedingly low.</text>
        <dbReference type="EC" id="3.4.11.1"/>
    </reaction>
</comment>
<dbReference type="GO" id="GO:0005737">
    <property type="term" value="C:cytoplasm"/>
    <property type="evidence" value="ECO:0007669"/>
    <property type="project" value="UniProtKB-SubCell"/>
</dbReference>
<dbReference type="Pfam" id="PF00883">
    <property type="entry name" value="Peptidase_M17"/>
    <property type="match status" value="1"/>
</dbReference>
<dbReference type="SUPFAM" id="SSF53187">
    <property type="entry name" value="Zn-dependent exopeptidases"/>
    <property type="match status" value="1"/>
</dbReference>